<evidence type="ECO:0000256" key="2">
    <source>
        <dbReference type="ARBA" id="ARBA00006706"/>
    </source>
</evidence>
<dbReference type="Proteomes" id="UP000035514">
    <property type="component" value="Unassembled WGS sequence"/>
</dbReference>
<protein>
    <submittedName>
        <fullName evidence="7">Octaprenyl-diphosphate synthase</fullName>
    </submittedName>
</protein>
<evidence type="ECO:0000256" key="6">
    <source>
        <dbReference type="RuleBase" id="RU004466"/>
    </source>
</evidence>
<gene>
    <name evidence="7" type="ORF">AA20_10800</name>
</gene>
<comment type="caution">
    <text evidence="7">The sequence shown here is derived from an EMBL/GenBank/DDBJ whole genome shotgun (WGS) entry which is preliminary data.</text>
</comment>
<proteinExistence type="inferred from homology"/>
<dbReference type="PROSITE" id="PS00723">
    <property type="entry name" value="POLYPRENYL_SYNTHASE_1"/>
    <property type="match status" value="1"/>
</dbReference>
<accession>A0A0G9JTG2</accession>
<dbReference type="RefSeq" id="WP_046995304.1">
    <property type="nucleotide sequence ID" value="NZ_JAIQ01000146.1"/>
</dbReference>
<comment type="cofactor">
    <cofactor evidence="1">
        <name>Mg(2+)</name>
        <dbReference type="ChEBI" id="CHEBI:18420"/>
    </cofactor>
</comment>
<keyword evidence="5" id="KW-0460">Magnesium</keyword>
<dbReference type="Gene3D" id="1.10.600.10">
    <property type="entry name" value="Farnesyl Diphosphate Synthase"/>
    <property type="match status" value="1"/>
</dbReference>
<dbReference type="SFLD" id="SFLDS00005">
    <property type="entry name" value="Isoprenoid_Synthase_Type_I"/>
    <property type="match status" value="1"/>
</dbReference>
<evidence type="ECO:0000256" key="4">
    <source>
        <dbReference type="ARBA" id="ARBA00022723"/>
    </source>
</evidence>
<dbReference type="InterPro" id="IPR033749">
    <property type="entry name" value="Polyprenyl_synt_CS"/>
</dbReference>
<dbReference type="SUPFAM" id="SSF48576">
    <property type="entry name" value="Terpenoid synthases"/>
    <property type="match status" value="1"/>
</dbReference>
<dbReference type="InterPro" id="IPR008949">
    <property type="entry name" value="Isoprenoid_synthase_dom_sf"/>
</dbReference>
<dbReference type="PROSITE" id="PS00444">
    <property type="entry name" value="POLYPRENYL_SYNTHASE_2"/>
    <property type="match status" value="1"/>
</dbReference>
<evidence type="ECO:0000256" key="5">
    <source>
        <dbReference type="ARBA" id="ARBA00022842"/>
    </source>
</evidence>
<evidence type="ECO:0000313" key="8">
    <source>
        <dbReference type="Proteomes" id="UP000035514"/>
    </source>
</evidence>
<dbReference type="GO" id="GO:0046872">
    <property type="term" value="F:metal ion binding"/>
    <property type="evidence" value="ECO:0007669"/>
    <property type="project" value="UniProtKB-KW"/>
</dbReference>
<keyword evidence="4" id="KW-0479">Metal-binding</keyword>
<comment type="similarity">
    <text evidence="2 6">Belongs to the FPP/GGPP synthase family.</text>
</comment>
<dbReference type="GO" id="GO:0004659">
    <property type="term" value="F:prenyltransferase activity"/>
    <property type="evidence" value="ECO:0007669"/>
    <property type="project" value="InterPro"/>
</dbReference>
<reference evidence="7 8" key="1">
    <citation type="submission" date="2014-01" db="EMBL/GenBank/DDBJ databases">
        <title>Development of a Comparative Genomic Fingerprinting Assay for High Resolution Genotyping of Arcobacter butzleri.</title>
        <authorList>
            <person name="Webb A.L."/>
            <person name="Inglis G.D."/>
            <person name="Kruczkiewicz P."/>
            <person name="Selinger L.B."/>
            <person name="Taboada E.N."/>
        </authorList>
    </citation>
    <scope>NUCLEOTIDE SEQUENCE [LARGE SCALE GENOMIC DNA]</scope>
    <source>
        <strain evidence="7 8">L348</strain>
    </source>
</reference>
<dbReference type="PANTHER" id="PTHR12001:SF69">
    <property type="entry name" value="ALL TRANS-POLYPRENYL-DIPHOSPHATE SYNTHASE PDSS1"/>
    <property type="match status" value="1"/>
</dbReference>
<evidence type="ECO:0000256" key="1">
    <source>
        <dbReference type="ARBA" id="ARBA00001946"/>
    </source>
</evidence>
<evidence type="ECO:0000313" key="7">
    <source>
        <dbReference type="EMBL" id="KLD97578.1"/>
    </source>
</evidence>
<dbReference type="GO" id="GO:0008299">
    <property type="term" value="P:isoprenoid biosynthetic process"/>
    <property type="evidence" value="ECO:0007669"/>
    <property type="project" value="InterPro"/>
</dbReference>
<keyword evidence="3 6" id="KW-0808">Transferase</keyword>
<sequence length="299" mass="33945">MEELELVKNQIKKFVEVCNYEKSLELLDKLATGKMLRSKLILKIAGINEESIKLCAIVEMIHAASLLHDDVIDEADTRRGQPSVNALYDNKTSIMFGDILYSRAFTELSQMDKRVAYHISNAVTLLSIGEMMDVDLTQSFNTSYTKYLDMIYKKTASLIEASARSAAILVNLDEEKYATYGKNLGLAFQMIDDILDITQDSKTLGKPAMLDFVEGKVTIPYLYLYERVEDKTKLESLYKKELSEDESLWIKEQLKITKALEDSILEAKSIGNSAIQAVKDEENSQTLVQIMKAMIEREF</sequence>
<evidence type="ECO:0000256" key="3">
    <source>
        <dbReference type="ARBA" id="ARBA00022679"/>
    </source>
</evidence>
<dbReference type="AlphaFoldDB" id="A0A0G9JTG2"/>
<organism evidence="7 8">
    <name type="scientific">Aliarcobacter butzleri L348</name>
    <dbReference type="NCBI Taxonomy" id="1447256"/>
    <lineage>
        <taxon>Bacteria</taxon>
        <taxon>Pseudomonadati</taxon>
        <taxon>Campylobacterota</taxon>
        <taxon>Epsilonproteobacteria</taxon>
        <taxon>Campylobacterales</taxon>
        <taxon>Arcobacteraceae</taxon>
        <taxon>Aliarcobacter</taxon>
    </lineage>
</organism>
<dbReference type="EMBL" id="JAIQ01000146">
    <property type="protein sequence ID" value="KLD97578.1"/>
    <property type="molecule type" value="Genomic_DNA"/>
</dbReference>
<dbReference type="CDD" id="cd00685">
    <property type="entry name" value="Trans_IPPS_HT"/>
    <property type="match status" value="1"/>
</dbReference>
<dbReference type="Pfam" id="PF00348">
    <property type="entry name" value="polyprenyl_synt"/>
    <property type="match status" value="1"/>
</dbReference>
<dbReference type="InterPro" id="IPR000092">
    <property type="entry name" value="Polyprenyl_synt"/>
</dbReference>
<dbReference type="PANTHER" id="PTHR12001">
    <property type="entry name" value="GERANYLGERANYL PYROPHOSPHATE SYNTHASE"/>
    <property type="match status" value="1"/>
</dbReference>
<name>A0A0G9JTG2_9BACT</name>
<dbReference type="PATRIC" id="fig|1447256.3.peg.2110"/>